<evidence type="ECO:0000313" key="4">
    <source>
        <dbReference type="Proteomes" id="UP000799302"/>
    </source>
</evidence>
<feature type="transmembrane region" description="Helical" evidence="1">
    <location>
        <begin position="176"/>
        <end position="200"/>
    </location>
</feature>
<reference evidence="3" key="1">
    <citation type="journal article" date="2020" name="Stud. Mycol.">
        <title>101 Dothideomycetes genomes: a test case for predicting lifestyles and emergence of pathogens.</title>
        <authorList>
            <person name="Haridas S."/>
            <person name="Albert R."/>
            <person name="Binder M."/>
            <person name="Bloem J."/>
            <person name="Labutti K."/>
            <person name="Salamov A."/>
            <person name="Andreopoulos B."/>
            <person name="Baker S."/>
            <person name="Barry K."/>
            <person name="Bills G."/>
            <person name="Bluhm B."/>
            <person name="Cannon C."/>
            <person name="Castanera R."/>
            <person name="Culley D."/>
            <person name="Daum C."/>
            <person name="Ezra D."/>
            <person name="Gonzalez J."/>
            <person name="Henrissat B."/>
            <person name="Kuo A."/>
            <person name="Liang C."/>
            <person name="Lipzen A."/>
            <person name="Lutzoni F."/>
            <person name="Magnuson J."/>
            <person name="Mondo S."/>
            <person name="Nolan M."/>
            <person name="Ohm R."/>
            <person name="Pangilinan J."/>
            <person name="Park H.-J."/>
            <person name="Ramirez L."/>
            <person name="Alfaro M."/>
            <person name="Sun H."/>
            <person name="Tritt A."/>
            <person name="Yoshinaga Y."/>
            <person name="Zwiers L.-H."/>
            <person name="Turgeon B."/>
            <person name="Goodwin S."/>
            <person name="Spatafora J."/>
            <person name="Crous P."/>
            <person name="Grigoriev I."/>
        </authorList>
    </citation>
    <scope>NUCLEOTIDE SEQUENCE</scope>
    <source>
        <strain evidence="3">CBS 115976</strain>
    </source>
</reference>
<feature type="signal peptide" evidence="2">
    <location>
        <begin position="1"/>
        <end position="22"/>
    </location>
</feature>
<name>A0A6A6TYB9_9PEZI</name>
<evidence type="ECO:0000313" key="3">
    <source>
        <dbReference type="EMBL" id="KAF2663848.1"/>
    </source>
</evidence>
<dbReference type="EMBL" id="MU004244">
    <property type="protein sequence ID" value="KAF2663848.1"/>
    <property type="molecule type" value="Genomic_DNA"/>
</dbReference>
<dbReference type="Proteomes" id="UP000799302">
    <property type="component" value="Unassembled WGS sequence"/>
</dbReference>
<keyword evidence="1" id="KW-0812">Transmembrane</keyword>
<accession>A0A6A6TYB9</accession>
<feature type="chain" id="PRO_5025497909" evidence="2">
    <location>
        <begin position="23"/>
        <end position="205"/>
    </location>
</feature>
<proteinExistence type="predicted"/>
<protein>
    <submittedName>
        <fullName evidence="3">Uncharacterized protein</fullName>
    </submittedName>
</protein>
<dbReference type="OrthoDB" id="3009728at2759"/>
<keyword evidence="4" id="KW-1185">Reference proteome</keyword>
<keyword evidence="2" id="KW-0732">Signal</keyword>
<gene>
    <name evidence="3" type="ORF">BT63DRAFT_113190</name>
</gene>
<keyword evidence="1" id="KW-1133">Transmembrane helix</keyword>
<feature type="transmembrane region" description="Helical" evidence="1">
    <location>
        <begin position="98"/>
        <end position="117"/>
    </location>
</feature>
<dbReference type="AlphaFoldDB" id="A0A6A6TYB9"/>
<evidence type="ECO:0000256" key="2">
    <source>
        <dbReference type="SAM" id="SignalP"/>
    </source>
</evidence>
<organism evidence="3 4">
    <name type="scientific">Microthyrium microscopicum</name>
    <dbReference type="NCBI Taxonomy" id="703497"/>
    <lineage>
        <taxon>Eukaryota</taxon>
        <taxon>Fungi</taxon>
        <taxon>Dikarya</taxon>
        <taxon>Ascomycota</taxon>
        <taxon>Pezizomycotina</taxon>
        <taxon>Dothideomycetes</taxon>
        <taxon>Dothideomycetes incertae sedis</taxon>
        <taxon>Microthyriales</taxon>
        <taxon>Microthyriaceae</taxon>
        <taxon>Microthyrium</taxon>
    </lineage>
</organism>
<sequence>MTHTTCVLIAVVFLFHNSSASAFATKQFQEWYPEYGFMFKRILEENCTEQYQYYLSGQKNMTRLDLYDQWDGSSKTSALAQPVASCILRNTSDWIKSGMASAAVLLGVTPAILAILGPSIEETSSLFIFGSRPFLVMCLALGSPSINPIRAMEYRKPLEILKPRDDGLKLPNWPDWVHHIIVLIEYLLVAAAIVNIATLIHDLGL</sequence>
<evidence type="ECO:0000256" key="1">
    <source>
        <dbReference type="SAM" id="Phobius"/>
    </source>
</evidence>
<keyword evidence="1" id="KW-0472">Membrane</keyword>